<keyword evidence="3 6" id="KW-0547">Nucleotide-binding</keyword>
<evidence type="ECO:0000256" key="1">
    <source>
        <dbReference type="ARBA" id="ARBA00008748"/>
    </source>
</evidence>
<feature type="site" description="Transition state stabilizer" evidence="6">
    <location>
        <position position="238"/>
    </location>
</feature>
<dbReference type="PROSITE" id="PS01076">
    <property type="entry name" value="ACETATE_KINASE_2"/>
    <property type="match status" value="1"/>
</dbReference>
<feature type="binding site" evidence="6">
    <location>
        <position position="14"/>
    </location>
    <ligand>
        <name>ATP</name>
        <dbReference type="ChEBI" id="CHEBI:30616"/>
    </ligand>
</feature>
<evidence type="ECO:0000313" key="8">
    <source>
        <dbReference type="EMBL" id="OAI11060.1"/>
    </source>
</evidence>
<comment type="similarity">
    <text evidence="1 6 7">Belongs to the acetokinase family.</text>
</comment>
<dbReference type="STRING" id="980561.A1359_15295"/>
<keyword evidence="5 6" id="KW-0067">ATP-binding</keyword>
<feature type="binding site" evidence="6">
    <location>
        <begin position="205"/>
        <end position="209"/>
    </location>
    <ligand>
        <name>ATP</name>
        <dbReference type="ChEBI" id="CHEBI:30616"/>
    </ligand>
</feature>
<feature type="site" description="Transition state stabilizer" evidence="6">
    <location>
        <position position="177"/>
    </location>
</feature>
<evidence type="ECO:0000256" key="4">
    <source>
        <dbReference type="ARBA" id="ARBA00022777"/>
    </source>
</evidence>
<feature type="binding site" evidence="6">
    <location>
        <begin position="279"/>
        <end position="281"/>
    </location>
    <ligand>
        <name>ATP</name>
        <dbReference type="ChEBI" id="CHEBI:30616"/>
    </ligand>
</feature>
<proteinExistence type="inferred from homology"/>
<comment type="catalytic activity">
    <reaction evidence="6">
        <text>acetate + ATP = acetyl phosphate + ADP</text>
        <dbReference type="Rhea" id="RHEA:11352"/>
        <dbReference type="ChEBI" id="CHEBI:22191"/>
        <dbReference type="ChEBI" id="CHEBI:30089"/>
        <dbReference type="ChEBI" id="CHEBI:30616"/>
        <dbReference type="ChEBI" id="CHEBI:456216"/>
        <dbReference type="EC" id="2.7.2.1"/>
    </reaction>
</comment>
<feature type="binding site" evidence="6">
    <location>
        <position position="88"/>
    </location>
    <ligand>
        <name>substrate</name>
    </ligand>
</feature>
<comment type="pathway">
    <text evidence="6">Metabolic intermediate biosynthesis; acetyl-CoA biosynthesis; acetyl-CoA from acetate: step 1/2.</text>
</comment>
<dbReference type="InterPro" id="IPR004372">
    <property type="entry name" value="Ac/propionate_kinase"/>
</dbReference>
<feature type="binding site" evidence="6">
    <location>
        <position position="381"/>
    </location>
    <ligand>
        <name>Mg(2+)</name>
        <dbReference type="ChEBI" id="CHEBI:18420"/>
    </ligand>
</feature>
<comment type="subunit">
    <text evidence="6">Homodimer.</text>
</comment>
<dbReference type="PIRSF" id="PIRSF000722">
    <property type="entry name" value="Acetate_prop_kin"/>
    <property type="match status" value="1"/>
</dbReference>
<dbReference type="GO" id="GO:0005524">
    <property type="term" value="F:ATP binding"/>
    <property type="evidence" value="ECO:0007669"/>
    <property type="project" value="UniProtKB-KW"/>
</dbReference>
<dbReference type="Pfam" id="PF00871">
    <property type="entry name" value="Acetate_kinase"/>
    <property type="match status" value="1"/>
</dbReference>
<dbReference type="OrthoDB" id="9802453at2"/>
<keyword evidence="2 6" id="KW-0808">Transferase</keyword>
<name>A0A177N1H0_9GAMM</name>
<dbReference type="NCBIfam" id="TIGR00016">
    <property type="entry name" value="ackA"/>
    <property type="match status" value="1"/>
</dbReference>
<dbReference type="PANTHER" id="PTHR21060:SF15">
    <property type="entry name" value="ACETATE KINASE-RELATED"/>
    <property type="match status" value="1"/>
</dbReference>
<protein>
    <recommendedName>
        <fullName evidence="6">Acetate kinase</fullName>
        <ecNumber evidence="6">2.7.2.1</ecNumber>
    </recommendedName>
    <alternativeName>
        <fullName evidence="6">Acetokinase</fullName>
    </alternativeName>
</protein>
<dbReference type="EC" id="2.7.2.1" evidence="6"/>
<dbReference type="GO" id="GO:0000287">
    <property type="term" value="F:magnesium ion binding"/>
    <property type="evidence" value="ECO:0007669"/>
    <property type="project" value="UniProtKB-UniRule"/>
</dbReference>
<keyword evidence="6" id="KW-0963">Cytoplasm</keyword>
<evidence type="ECO:0000256" key="2">
    <source>
        <dbReference type="ARBA" id="ARBA00022679"/>
    </source>
</evidence>
<feature type="active site" description="Proton donor/acceptor" evidence="6">
    <location>
        <position position="145"/>
    </location>
</feature>
<evidence type="ECO:0000256" key="6">
    <source>
        <dbReference type="HAMAP-Rule" id="MF_00020"/>
    </source>
</evidence>
<comment type="function">
    <text evidence="6">Catalyzes the formation of acetyl phosphate from acetate and ATP. Can also catalyze the reverse reaction.</text>
</comment>
<dbReference type="Proteomes" id="UP000078476">
    <property type="component" value="Unassembled WGS sequence"/>
</dbReference>
<organism evidence="8 9">
    <name type="scientific">Methylomonas lenta</name>
    <dbReference type="NCBI Taxonomy" id="980561"/>
    <lineage>
        <taxon>Bacteria</taxon>
        <taxon>Pseudomonadati</taxon>
        <taxon>Pseudomonadota</taxon>
        <taxon>Gammaproteobacteria</taxon>
        <taxon>Methylococcales</taxon>
        <taxon>Methylococcaceae</taxon>
        <taxon>Methylomonas</taxon>
    </lineage>
</organism>
<keyword evidence="6" id="KW-0460">Magnesium</keyword>
<dbReference type="PROSITE" id="PS01075">
    <property type="entry name" value="ACETATE_KINASE_1"/>
    <property type="match status" value="1"/>
</dbReference>
<dbReference type="InterPro" id="IPR023865">
    <property type="entry name" value="Aliphatic_acid_kinase_CS"/>
</dbReference>
<evidence type="ECO:0000256" key="3">
    <source>
        <dbReference type="ARBA" id="ARBA00022741"/>
    </source>
</evidence>
<reference evidence="8 9" key="1">
    <citation type="submission" date="2016-03" db="EMBL/GenBank/DDBJ databases">
        <authorList>
            <person name="Ploux O."/>
        </authorList>
    </citation>
    <scope>NUCLEOTIDE SEQUENCE [LARGE SCALE GENOMIC DNA]</scope>
    <source>
        <strain evidence="8 9">R-45370</strain>
    </source>
</reference>
<dbReference type="HAMAP" id="MF_00020">
    <property type="entry name" value="Acetate_kinase"/>
    <property type="match status" value="1"/>
</dbReference>
<dbReference type="GO" id="GO:0006083">
    <property type="term" value="P:acetate metabolic process"/>
    <property type="evidence" value="ECO:0007669"/>
    <property type="project" value="TreeGrafter"/>
</dbReference>
<keyword evidence="6" id="KW-0479">Metal-binding</keyword>
<dbReference type="PRINTS" id="PR00471">
    <property type="entry name" value="ACETATEKNASE"/>
</dbReference>
<dbReference type="UniPathway" id="UPA00340">
    <property type="reaction ID" value="UER00458"/>
</dbReference>
<feature type="binding site" evidence="6">
    <location>
        <position position="7"/>
    </location>
    <ligand>
        <name>Mg(2+)</name>
        <dbReference type="ChEBI" id="CHEBI:18420"/>
    </ligand>
</feature>
<comment type="subcellular location">
    <subcellularLocation>
        <location evidence="6">Cytoplasm</location>
    </subcellularLocation>
</comment>
<dbReference type="CDD" id="cd24010">
    <property type="entry name" value="ASKHA_NBD_AcK_PK"/>
    <property type="match status" value="1"/>
</dbReference>
<evidence type="ECO:0000256" key="7">
    <source>
        <dbReference type="RuleBase" id="RU003835"/>
    </source>
</evidence>
<evidence type="ECO:0000256" key="5">
    <source>
        <dbReference type="ARBA" id="ARBA00022840"/>
    </source>
</evidence>
<dbReference type="EMBL" id="LUUI01000145">
    <property type="protein sequence ID" value="OAI11060.1"/>
    <property type="molecule type" value="Genomic_DNA"/>
</dbReference>
<dbReference type="Gene3D" id="3.30.420.40">
    <property type="match status" value="2"/>
</dbReference>
<dbReference type="GO" id="GO:0008776">
    <property type="term" value="F:acetate kinase activity"/>
    <property type="evidence" value="ECO:0007669"/>
    <property type="project" value="UniProtKB-UniRule"/>
</dbReference>
<sequence length="401" mass="43551">MKILVLNAGSSSIKYSLFAMSDQRTLLTGIIERIGESLALHRYRVTGNEAQIDESPINNHKLALQEIFSVLKASGASNNAELACIGHRVVHGGELFKQPVLINAQVTQQIASMIPLAPLHNPANLLGIQEALQQMGDIPQVAVFDTAFHHSLPNYAYRYGLPSSLYKEQGVRRYGFHGTSHNYVAKQAAQYLGKPLAELNLITLHLGNGASVTAIENGRSVDTSMGMTPLEGLMMGTRCGDIDPAIHFYLSRTLDMSMDDIENLLNKNSGCKGVCGENDMRSIHQMAEAGDENAQLALAMYAYRIKKYIGAYFAVLGHVDALVFTGGIGEHDVWLRQQCCAGLTAFGIQIDSDKNQNPTHPCGEISSSSATVKVLVTVTQEELEIAIQAEACLMGTNKTPF</sequence>
<dbReference type="GO" id="GO:0005737">
    <property type="term" value="C:cytoplasm"/>
    <property type="evidence" value="ECO:0007669"/>
    <property type="project" value="UniProtKB-SubCell"/>
</dbReference>
<evidence type="ECO:0000313" key="9">
    <source>
        <dbReference type="Proteomes" id="UP000078476"/>
    </source>
</evidence>
<accession>A0A177N1H0</accession>
<dbReference type="SUPFAM" id="SSF53067">
    <property type="entry name" value="Actin-like ATPase domain"/>
    <property type="match status" value="2"/>
</dbReference>
<keyword evidence="4 6" id="KW-0418">Kinase</keyword>
<dbReference type="AlphaFoldDB" id="A0A177N1H0"/>
<keyword evidence="9" id="KW-1185">Reference proteome</keyword>
<dbReference type="InterPro" id="IPR000890">
    <property type="entry name" value="Aliphatic_acid_kin_short-chain"/>
</dbReference>
<comment type="cofactor">
    <cofactor evidence="6">
        <name>Mg(2+)</name>
        <dbReference type="ChEBI" id="CHEBI:18420"/>
    </cofactor>
    <cofactor evidence="6">
        <name>Mn(2+)</name>
        <dbReference type="ChEBI" id="CHEBI:29035"/>
    </cofactor>
    <text evidence="6">Mg(2+). Can also accept Mn(2+).</text>
</comment>
<dbReference type="RefSeq" id="WP_066986304.1">
    <property type="nucleotide sequence ID" value="NZ_LUUI01000145.1"/>
</dbReference>
<dbReference type="PANTHER" id="PTHR21060">
    <property type="entry name" value="ACETATE KINASE"/>
    <property type="match status" value="1"/>
</dbReference>
<dbReference type="InterPro" id="IPR043129">
    <property type="entry name" value="ATPase_NBD"/>
</dbReference>
<comment type="caution">
    <text evidence="8">The sequence shown here is derived from an EMBL/GenBank/DDBJ whole genome shotgun (WGS) entry which is preliminary data.</text>
</comment>
<feature type="binding site" evidence="6">
    <location>
        <begin position="327"/>
        <end position="331"/>
    </location>
    <ligand>
        <name>ATP</name>
        <dbReference type="ChEBI" id="CHEBI:30616"/>
    </ligand>
</feature>
<dbReference type="GO" id="GO:0006085">
    <property type="term" value="P:acetyl-CoA biosynthetic process"/>
    <property type="evidence" value="ECO:0007669"/>
    <property type="project" value="UniProtKB-UniRule"/>
</dbReference>
<gene>
    <name evidence="6" type="primary">ackA</name>
    <name evidence="8" type="ORF">A1359_15295</name>
</gene>